<gene>
    <name evidence="12" type="primary">lepB</name>
    <name evidence="12" type="ORF">CJ255_15725</name>
</gene>
<dbReference type="PANTHER" id="PTHR43390:SF1">
    <property type="entry name" value="CHLOROPLAST PROCESSING PEPTIDASE"/>
    <property type="match status" value="1"/>
</dbReference>
<dbReference type="PROSITE" id="PS00761">
    <property type="entry name" value="SPASE_I_3"/>
    <property type="match status" value="1"/>
</dbReference>
<evidence type="ECO:0000256" key="6">
    <source>
        <dbReference type="ARBA" id="ARBA00022801"/>
    </source>
</evidence>
<feature type="active site" evidence="7">
    <location>
        <position position="80"/>
    </location>
</feature>
<dbReference type="PROSITE" id="PS00501">
    <property type="entry name" value="SPASE_I_1"/>
    <property type="match status" value="1"/>
</dbReference>
<dbReference type="InterPro" id="IPR019756">
    <property type="entry name" value="Pept_S26A_signal_pept_1_Ser-AS"/>
</dbReference>
<evidence type="ECO:0000313" key="12">
    <source>
        <dbReference type="EMBL" id="PDW02096.1"/>
    </source>
</evidence>
<feature type="region of interest" description="Disordered" evidence="10">
    <location>
        <begin position="1"/>
        <end position="36"/>
    </location>
</feature>
<dbReference type="InterPro" id="IPR000223">
    <property type="entry name" value="Pept_S26A_signal_pept_1"/>
</dbReference>
<dbReference type="RefSeq" id="WP_097645051.1">
    <property type="nucleotide sequence ID" value="NZ_NQWI01000088.1"/>
</dbReference>
<keyword evidence="8" id="KW-0812">Transmembrane</keyword>
<protein>
    <recommendedName>
        <fullName evidence="4 8">Signal peptidase I</fullName>
        <ecNumber evidence="4 8">3.4.21.89</ecNumber>
    </recommendedName>
</protein>
<feature type="domain" description="Peptidase S26" evidence="11">
    <location>
        <begin position="53"/>
        <end position="234"/>
    </location>
</feature>
<comment type="catalytic activity">
    <reaction evidence="1 8">
        <text>Cleavage of hydrophobic, N-terminal signal or leader sequences from secreted and periplasmic proteins.</text>
        <dbReference type="EC" id="3.4.21.89"/>
    </reaction>
</comment>
<feature type="transmembrane region" description="Helical" evidence="8">
    <location>
        <begin position="53"/>
        <end position="71"/>
    </location>
</feature>
<dbReference type="InterPro" id="IPR019533">
    <property type="entry name" value="Peptidase_S26"/>
</dbReference>
<name>A0A2A6RGT2_9CHLR</name>
<dbReference type="PANTHER" id="PTHR43390">
    <property type="entry name" value="SIGNAL PEPTIDASE I"/>
    <property type="match status" value="1"/>
</dbReference>
<dbReference type="EC" id="3.4.21.89" evidence="4 8"/>
<organism evidence="12 13">
    <name type="scientific">Candidatus Viridilinea mediisalina</name>
    <dbReference type="NCBI Taxonomy" id="2024553"/>
    <lineage>
        <taxon>Bacteria</taxon>
        <taxon>Bacillati</taxon>
        <taxon>Chloroflexota</taxon>
        <taxon>Chloroflexia</taxon>
        <taxon>Chloroflexales</taxon>
        <taxon>Chloroflexineae</taxon>
        <taxon>Oscillochloridaceae</taxon>
        <taxon>Candidatus Viridilinea</taxon>
    </lineage>
</organism>
<keyword evidence="6 8" id="KW-0378">Hydrolase</keyword>
<dbReference type="InterPro" id="IPR036286">
    <property type="entry name" value="LexA/Signal_pep-like_sf"/>
</dbReference>
<proteinExistence type="inferred from homology"/>
<comment type="caution">
    <text evidence="12">The sequence shown here is derived from an EMBL/GenBank/DDBJ whole genome shotgun (WGS) entry which is preliminary data.</text>
</comment>
<dbReference type="InterPro" id="IPR019757">
    <property type="entry name" value="Pept_S26A_signal_pept_1_Lys-AS"/>
</dbReference>
<sequence>MEETPRRSAAPLEASHSSVPPLAPSEDRPWDEPEAQVQQPARRFRVRGVVRELLETAIFILLIFFIVRGIVQNFKIEGSSMEPTLHSEQYILVNKLVYFHFDINAPLRLLPGQEELPPRVIYPFYQPRRGDIVVFEYPQDVTKDYIKRVIGVPGDEIDIRDGEVFVNGQQLHQPFLEGAPTYCVFGYACQSDTVVVPEGHIFVMGDNRGNSSDSREWGSLPFDRVVGQAWLIYYPVSAWGLVPHFDHVELTR</sequence>
<evidence type="ECO:0000256" key="4">
    <source>
        <dbReference type="ARBA" id="ARBA00013208"/>
    </source>
</evidence>
<dbReference type="InterPro" id="IPR019758">
    <property type="entry name" value="Pept_S26A_signal_pept_1_CS"/>
</dbReference>
<evidence type="ECO:0000256" key="2">
    <source>
        <dbReference type="ARBA" id="ARBA00004401"/>
    </source>
</evidence>
<evidence type="ECO:0000256" key="8">
    <source>
        <dbReference type="RuleBase" id="RU003993"/>
    </source>
</evidence>
<reference evidence="13" key="1">
    <citation type="submission" date="2017-08" db="EMBL/GenBank/DDBJ databases">
        <authorList>
            <person name="Grouzdev D.S."/>
            <person name="Gaisin V.A."/>
            <person name="Rysina M.S."/>
            <person name="Gorlenko V.M."/>
        </authorList>
    </citation>
    <scope>NUCLEOTIDE SEQUENCE [LARGE SCALE GENOMIC DNA]</scope>
    <source>
        <strain evidence="13">Kir15-3F</strain>
    </source>
</reference>
<dbReference type="AlphaFoldDB" id="A0A2A6RGT2"/>
<dbReference type="Proteomes" id="UP000220527">
    <property type="component" value="Unassembled WGS sequence"/>
</dbReference>
<evidence type="ECO:0000256" key="10">
    <source>
        <dbReference type="SAM" id="MobiDB-lite"/>
    </source>
</evidence>
<dbReference type="GO" id="GO:0009003">
    <property type="term" value="F:signal peptidase activity"/>
    <property type="evidence" value="ECO:0007669"/>
    <property type="project" value="UniProtKB-EC"/>
</dbReference>
<accession>A0A2A6RGT2</accession>
<evidence type="ECO:0000259" key="11">
    <source>
        <dbReference type="Pfam" id="PF10502"/>
    </source>
</evidence>
<evidence type="ECO:0000256" key="9">
    <source>
        <dbReference type="RuleBase" id="RU362042"/>
    </source>
</evidence>
<dbReference type="EMBL" id="NQWI01000088">
    <property type="protein sequence ID" value="PDW02096.1"/>
    <property type="molecule type" value="Genomic_DNA"/>
</dbReference>
<keyword evidence="5 8" id="KW-0645">Protease</keyword>
<dbReference type="NCBIfam" id="TIGR02227">
    <property type="entry name" value="sigpep_I_bact"/>
    <property type="match status" value="1"/>
</dbReference>
<comment type="subcellular location">
    <subcellularLocation>
        <location evidence="2">Cell membrane</location>
        <topology evidence="2">Single-pass type II membrane protein</topology>
    </subcellularLocation>
    <subcellularLocation>
        <location evidence="9">Membrane</location>
        <topology evidence="9">Single-pass type II membrane protein</topology>
    </subcellularLocation>
</comment>
<dbReference type="PRINTS" id="PR00727">
    <property type="entry name" value="LEADERPTASE"/>
</dbReference>
<dbReference type="Gene3D" id="2.10.109.10">
    <property type="entry name" value="Umud Fragment, subunit A"/>
    <property type="match status" value="1"/>
</dbReference>
<dbReference type="GO" id="GO:0006465">
    <property type="term" value="P:signal peptide processing"/>
    <property type="evidence" value="ECO:0007669"/>
    <property type="project" value="InterPro"/>
</dbReference>
<keyword evidence="13" id="KW-1185">Reference proteome</keyword>
<evidence type="ECO:0000256" key="3">
    <source>
        <dbReference type="ARBA" id="ARBA00009370"/>
    </source>
</evidence>
<evidence type="ECO:0000256" key="1">
    <source>
        <dbReference type="ARBA" id="ARBA00000677"/>
    </source>
</evidence>
<evidence type="ECO:0000313" key="13">
    <source>
        <dbReference type="Proteomes" id="UP000220527"/>
    </source>
</evidence>
<keyword evidence="8" id="KW-0472">Membrane</keyword>
<dbReference type="Pfam" id="PF10502">
    <property type="entry name" value="Peptidase_S26"/>
    <property type="match status" value="1"/>
</dbReference>
<dbReference type="PROSITE" id="PS00760">
    <property type="entry name" value="SPASE_I_2"/>
    <property type="match status" value="1"/>
</dbReference>
<comment type="similarity">
    <text evidence="3 9">Belongs to the peptidase S26 family.</text>
</comment>
<evidence type="ECO:0000256" key="7">
    <source>
        <dbReference type="PIRSR" id="PIRSR600223-1"/>
    </source>
</evidence>
<feature type="active site" evidence="7">
    <location>
        <position position="147"/>
    </location>
</feature>
<dbReference type="GO" id="GO:0005886">
    <property type="term" value="C:plasma membrane"/>
    <property type="evidence" value="ECO:0007669"/>
    <property type="project" value="UniProtKB-SubCell"/>
</dbReference>
<evidence type="ECO:0000256" key="5">
    <source>
        <dbReference type="ARBA" id="ARBA00022670"/>
    </source>
</evidence>
<keyword evidence="8" id="KW-1133">Transmembrane helix</keyword>
<dbReference type="CDD" id="cd06530">
    <property type="entry name" value="S26_SPase_I"/>
    <property type="match status" value="1"/>
</dbReference>
<dbReference type="OrthoDB" id="9802919at2"/>
<dbReference type="GO" id="GO:0004252">
    <property type="term" value="F:serine-type endopeptidase activity"/>
    <property type="evidence" value="ECO:0007669"/>
    <property type="project" value="InterPro"/>
</dbReference>
<dbReference type="SUPFAM" id="SSF51306">
    <property type="entry name" value="LexA/Signal peptidase"/>
    <property type="match status" value="1"/>
</dbReference>